<reference evidence="3 4" key="1">
    <citation type="journal article" date="2019" name="Int. J. Syst. Evol. Microbiol.">
        <title>The Global Catalogue of Microorganisms (GCM) 10K type strain sequencing project: providing services to taxonomists for standard genome sequencing and annotation.</title>
        <authorList>
            <consortium name="The Broad Institute Genomics Platform"/>
            <consortium name="The Broad Institute Genome Sequencing Center for Infectious Disease"/>
            <person name="Wu L."/>
            <person name="Ma J."/>
        </authorList>
    </citation>
    <scope>NUCLEOTIDE SEQUENCE [LARGE SCALE GENOMIC DNA]</scope>
    <source>
        <strain evidence="3 4">JCM 15089</strain>
    </source>
</reference>
<evidence type="ECO:0000313" key="3">
    <source>
        <dbReference type="EMBL" id="GAA0584165.1"/>
    </source>
</evidence>
<feature type="compositionally biased region" description="Polar residues" evidence="1">
    <location>
        <begin position="12"/>
        <end position="21"/>
    </location>
</feature>
<gene>
    <name evidence="3" type="ORF">GCM10008942_36320</name>
</gene>
<accession>A0ABN1F7X6</accession>
<dbReference type="EMBL" id="BAAADD010000011">
    <property type="protein sequence ID" value="GAA0584165.1"/>
    <property type="molecule type" value="Genomic_DNA"/>
</dbReference>
<dbReference type="InterPro" id="IPR041657">
    <property type="entry name" value="HTH_17"/>
</dbReference>
<protein>
    <submittedName>
        <fullName evidence="3">Helix-turn-helix domain-containing protein</fullName>
    </submittedName>
</protein>
<evidence type="ECO:0000259" key="2">
    <source>
        <dbReference type="Pfam" id="PF12728"/>
    </source>
</evidence>
<evidence type="ECO:0000313" key="4">
    <source>
        <dbReference type="Proteomes" id="UP001499951"/>
    </source>
</evidence>
<feature type="region of interest" description="Disordered" evidence="1">
    <location>
        <begin position="1"/>
        <end position="21"/>
    </location>
</feature>
<feature type="domain" description="Helix-turn-helix" evidence="2">
    <location>
        <begin position="17"/>
        <end position="67"/>
    </location>
</feature>
<dbReference type="SUPFAM" id="SSF46955">
    <property type="entry name" value="Putative DNA-binding domain"/>
    <property type="match status" value="1"/>
</dbReference>
<sequence>MDDLSARAAQARTGSPYLNTGQAAHYLGLSPRTLERMRTLGCGPAYCKHGNSVRYLIVDLDIWSAEQRRNSTSNNPGGDNERRRA</sequence>
<dbReference type="RefSeq" id="WP_166928983.1">
    <property type="nucleotide sequence ID" value="NZ_BAAADD010000011.1"/>
</dbReference>
<name>A0ABN1F7X6_9PROT</name>
<dbReference type="Pfam" id="PF12728">
    <property type="entry name" value="HTH_17"/>
    <property type="match status" value="1"/>
</dbReference>
<dbReference type="Proteomes" id="UP001499951">
    <property type="component" value="Unassembled WGS sequence"/>
</dbReference>
<keyword evidence="4" id="KW-1185">Reference proteome</keyword>
<proteinExistence type="predicted"/>
<organism evidence="3 4">
    <name type="scientific">Rhizomicrobium electricum</name>
    <dbReference type="NCBI Taxonomy" id="480070"/>
    <lineage>
        <taxon>Bacteria</taxon>
        <taxon>Pseudomonadati</taxon>
        <taxon>Pseudomonadota</taxon>
        <taxon>Alphaproteobacteria</taxon>
        <taxon>Micropepsales</taxon>
        <taxon>Micropepsaceae</taxon>
        <taxon>Rhizomicrobium</taxon>
    </lineage>
</organism>
<evidence type="ECO:0000256" key="1">
    <source>
        <dbReference type="SAM" id="MobiDB-lite"/>
    </source>
</evidence>
<dbReference type="InterPro" id="IPR009061">
    <property type="entry name" value="DNA-bd_dom_put_sf"/>
</dbReference>
<comment type="caution">
    <text evidence="3">The sequence shown here is derived from an EMBL/GenBank/DDBJ whole genome shotgun (WGS) entry which is preliminary data.</text>
</comment>